<dbReference type="InterPro" id="IPR036388">
    <property type="entry name" value="WH-like_DNA-bd_sf"/>
</dbReference>
<dbReference type="OrthoDB" id="1683430at2"/>
<evidence type="ECO:0000259" key="1">
    <source>
        <dbReference type="Pfam" id="PF03551"/>
    </source>
</evidence>
<keyword evidence="3" id="KW-1185">Reference proteome</keyword>
<dbReference type="InterPro" id="IPR005149">
    <property type="entry name" value="Tscrpt_reg_PadR_N"/>
</dbReference>
<feature type="domain" description="Transcription regulator PadR N-terminal" evidence="1">
    <location>
        <begin position="14"/>
        <end position="83"/>
    </location>
</feature>
<sequence>MDIHLKKGIIEICILAILFSKDAYECELSMTLQDAFETSEIIIYSLLKKMQKEGFIKSGIKETSNKTMLKFYGITSEGKDQFENLKYEWYELNQAAKQFIDRFIV</sequence>
<evidence type="ECO:0000313" key="2">
    <source>
        <dbReference type="EMBL" id="AOT68735.1"/>
    </source>
</evidence>
<organism evidence="2 3">
    <name type="scientific">Geosporobacter ferrireducens</name>
    <dbReference type="NCBI Taxonomy" id="1424294"/>
    <lineage>
        <taxon>Bacteria</taxon>
        <taxon>Bacillati</taxon>
        <taxon>Bacillota</taxon>
        <taxon>Clostridia</taxon>
        <taxon>Peptostreptococcales</taxon>
        <taxon>Thermotaleaceae</taxon>
        <taxon>Geosporobacter</taxon>
    </lineage>
</organism>
<accession>A0A1D8GCU9</accession>
<dbReference type="InterPro" id="IPR036390">
    <property type="entry name" value="WH_DNA-bd_sf"/>
</dbReference>
<dbReference type="STRING" id="1424294.Gferi_03555"/>
<dbReference type="AlphaFoldDB" id="A0A1D8GCU9"/>
<dbReference type="PANTHER" id="PTHR33169">
    <property type="entry name" value="PADR-FAMILY TRANSCRIPTIONAL REGULATOR"/>
    <property type="match status" value="1"/>
</dbReference>
<dbReference type="Proteomes" id="UP000095743">
    <property type="component" value="Chromosome"/>
</dbReference>
<dbReference type="Gene3D" id="1.10.10.10">
    <property type="entry name" value="Winged helix-like DNA-binding domain superfamily/Winged helix DNA-binding domain"/>
    <property type="match status" value="1"/>
</dbReference>
<evidence type="ECO:0000313" key="3">
    <source>
        <dbReference type="Proteomes" id="UP000095743"/>
    </source>
</evidence>
<dbReference type="PANTHER" id="PTHR33169:SF14">
    <property type="entry name" value="TRANSCRIPTIONAL REGULATOR RV3488"/>
    <property type="match status" value="1"/>
</dbReference>
<dbReference type="Pfam" id="PF03551">
    <property type="entry name" value="PadR"/>
    <property type="match status" value="1"/>
</dbReference>
<gene>
    <name evidence="2" type="ORF">Gferi_03555</name>
</gene>
<proteinExistence type="predicted"/>
<dbReference type="SUPFAM" id="SSF46785">
    <property type="entry name" value="Winged helix' DNA-binding domain"/>
    <property type="match status" value="1"/>
</dbReference>
<dbReference type="RefSeq" id="WP_028309346.1">
    <property type="nucleotide sequence ID" value="NZ_CP017269.1"/>
</dbReference>
<reference evidence="2 3" key="1">
    <citation type="submission" date="2016-09" db="EMBL/GenBank/DDBJ databases">
        <title>Genomic analysis reveals versatility of anaerobic energy metabolism of Geosporobacter ferrireducens IRF9 of phylum Firmicutes.</title>
        <authorList>
            <person name="Kim S.-J."/>
        </authorList>
    </citation>
    <scope>NUCLEOTIDE SEQUENCE [LARGE SCALE GENOMIC DNA]</scope>
    <source>
        <strain evidence="2 3">IRF9</strain>
    </source>
</reference>
<name>A0A1D8GCU9_9FIRM</name>
<dbReference type="KEGG" id="gfe:Gferi_03555"/>
<dbReference type="EMBL" id="CP017269">
    <property type="protein sequence ID" value="AOT68735.1"/>
    <property type="molecule type" value="Genomic_DNA"/>
</dbReference>
<dbReference type="InterPro" id="IPR052509">
    <property type="entry name" value="Metal_resp_DNA-bind_regulator"/>
</dbReference>
<protein>
    <recommendedName>
        <fullName evidence="1">Transcription regulator PadR N-terminal domain-containing protein</fullName>
    </recommendedName>
</protein>